<keyword evidence="3" id="KW-1185">Reference proteome</keyword>
<dbReference type="GO" id="GO:0003676">
    <property type="term" value="F:nucleic acid binding"/>
    <property type="evidence" value="ECO:0007669"/>
    <property type="project" value="InterPro"/>
</dbReference>
<protein>
    <recommendedName>
        <fullName evidence="1">HNH nuclease domain-containing protein</fullName>
    </recommendedName>
</protein>
<sequence>MSLKEQHLALSSGIGLAGFAVSNFWDYSSEAFDTFKDEIIDSIVKPKKITAVHHYLSFFQDIYEEIDKMRKNLDDMKYVYDFITRTLDEVNLHPNLPKPDFEKCNDEYGHFECGCSEIIEQWIGFVSKNAAQIDNLIVHSAFQFVFQDRGFLRNFHLELAKFIKNEMDYIEKKYPDCVTAKKRIKRQPFPQWLKSAVFHRDKGTCVICRCDLSNLIRQQNQIHIDHIVPLNLFGSNDASNMQLLCERCNTSKGDRSTDTSFINVPFWNL</sequence>
<name>A0A023DF02_9BACL</name>
<proteinExistence type="predicted"/>
<evidence type="ECO:0000313" key="2">
    <source>
        <dbReference type="EMBL" id="GAJ39827.1"/>
    </source>
</evidence>
<reference evidence="2 3" key="1">
    <citation type="submission" date="2014-04" db="EMBL/GenBank/DDBJ databases">
        <title>Whole genome shotgun sequence of Geobacillus caldoxylosilyticus NBRC 107762.</title>
        <authorList>
            <person name="Hosoyama A."/>
            <person name="Hosoyama Y."/>
            <person name="Katano-Makiyama Y."/>
            <person name="Tsuchikane K."/>
            <person name="Ohji S."/>
            <person name="Ichikawa N."/>
            <person name="Yamazoe A."/>
            <person name="Fujita N."/>
        </authorList>
    </citation>
    <scope>NUCLEOTIDE SEQUENCE [LARGE SCALE GENOMIC DNA]</scope>
    <source>
        <strain evidence="2 3">NBRC 107762</strain>
    </source>
</reference>
<dbReference type="EMBL" id="BAWO01000029">
    <property type="protein sequence ID" value="GAJ39827.1"/>
    <property type="molecule type" value="Genomic_DNA"/>
</dbReference>
<feature type="domain" description="HNH nuclease" evidence="1">
    <location>
        <begin position="192"/>
        <end position="250"/>
    </location>
</feature>
<dbReference type="GO" id="GO:0008270">
    <property type="term" value="F:zinc ion binding"/>
    <property type="evidence" value="ECO:0007669"/>
    <property type="project" value="InterPro"/>
</dbReference>
<dbReference type="RefSeq" id="WP_042409136.1">
    <property type="nucleotide sequence ID" value="NZ_BAWO01000029.1"/>
</dbReference>
<dbReference type="InterPro" id="IPR002711">
    <property type="entry name" value="HNH"/>
</dbReference>
<dbReference type="SMART" id="SM00507">
    <property type="entry name" value="HNHc"/>
    <property type="match status" value="1"/>
</dbReference>
<dbReference type="Gene3D" id="1.10.30.50">
    <property type="match status" value="1"/>
</dbReference>
<dbReference type="GO" id="GO:0004519">
    <property type="term" value="F:endonuclease activity"/>
    <property type="evidence" value="ECO:0007669"/>
    <property type="project" value="InterPro"/>
</dbReference>
<dbReference type="CDD" id="cd00085">
    <property type="entry name" value="HNHc"/>
    <property type="match status" value="1"/>
</dbReference>
<gene>
    <name evidence="2" type="ORF">GCA01S_029_00050</name>
</gene>
<accession>A0A023DF02</accession>
<dbReference type="Proteomes" id="UP000023561">
    <property type="component" value="Unassembled WGS sequence"/>
</dbReference>
<dbReference type="OrthoDB" id="9802901at2"/>
<evidence type="ECO:0000313" key="3">
    <source>
        <dbReference type="Proteomes" id="UP000023561"/>
    </source>
</evidence>
<dbReference type="AlphaFoldDB" id="A0A023DF02"/>
<dbReference type="Pfam" id="PF01844">
    <property type="entry name" value="HNH"/>
    <property type="match status" value="1"/>
</dbReference>
<dbReference type="InterPro" id="IPR003615">
    <property type="entry name" value="HNH_nuc"/>
</dbReference>
<organism evidence="2 3">
    <name type="scientific">Parageobacillus caldoxylosilyticus NBRC 107762</name>
    <dbReference type="NCBI Taxonomy" id="1220594"/>
    <lineage>
        <taxon>Bacteria</taxon>
        <taxon>Bacillati</taxon>
        <taxon>Bacillota</taxon>
        <taxon>Bacilli</taxon>
        <taxon>Bacillales</taxon>
        <taxon>Anoxybacillaceae</taxon>
        <taxon>Saccharococcus</taxon>
    </lineage>
</organism>
<comment type="caution">
    <text evidence="2">The sequence shown here is derived from an EMBL/GenBank/DDBJ whole genome shotgun (WGS) entry which is preliminary data.</text>
</comment>
<evidence type="ECO:0000259" key="1">
    <source>
        <dbReference type="SMART" id="SM00507"/>
    </source>
</evidence>